<dbReference type="EMBL" id="MU167317">
    <property type="protein sequence ID" value="KAG0143522.1"/>
    <property type="molecule type" value="Genomic_DNA"/>
</dbReference>
<feature type="region of interest" description="Disordered" evidence="1">
    <location>
        <begin position="66"/>
        <end position="88"/>
    </location>
</feature>
<comment type="caution">
    <text evidence="2">The sequence shown here is derived from an EMBL/GenBank/DDBJ whole genome shotgun (WGS) entry which is preliminary data.</text>
</comment>
<name>A0A9P6NG07_9BASI</name>
<protein>
    <submittedName>
        <fullName evidence="2">Uncharacterized protein</fullName>
    </submittedName>
</protein>
<evidence type="ECO:0000313" key="2">
    <source>
        <dbReference type="EMBL" id="KAG0143522.1"/>
    </source>
</evidence>
<gene>
    <name evidence="2" type="ORF">CROQUDRAFT_48693</name>
</gene>
<sequence length="97" mass="10693">MGGLVLCTCSECIKTKHTNSSGKEVVGLWIHSGTRRKHRRRMAAKSENTAIFEALVNDFHTKASIKDVEPDETSSDPGSNYITGPDDPNVYKLVCKI</sequence>
<dbReference type="AlphaFoldDB" id="A0A9P6NG07"/>
<dbReference type="Proteomes" id="UP000886653">
    <property type="component" value="Unassembled WGS sequence"/>
</dbReference>
<evidence type="ECO:0000313" key="3">
    <source>
        <dbReference type="Proteomes" id="UP000886653"/>
    </source>
</evidence>
<reference evidence="2" key="1">
    <citation type="submission" date="2013-11" db="EMBL/GenBank/DDBJ databases">
        <title>Genome sequence of the fusiform rust pathogen reveals effectors for host alternation and coevolution with pine.</title>
        <authorList>
            <consortium name="DOE Joint Genome Institute"/>
            <person name="Smith K."/>
            <person name="Pendleton A."/>
            <person name="Kubisiak T."/>
            <person name="Anderson C."/>
            <person name="Salamov A."/>
            <person name="Aerts A."/>
            <person name="Riley R."/>
            <person name="Clum A."/>
            <person name="Lindquist E."/>
            <person name="Ence D."/>
            <person name="Campbell M."/>
            <person name="Kronenberg Z."/>
            <person name="Feau N."/>
            <person name="Dhillon B."/>
            <person name="Hamelin R."/>
            <person name="Burleigh J."/>
            <person name="Smith J."/>
            <person name="Yandell M."/>
            <person name="Nelson C."/>
            <person name="Grigoriev I."/>
            <person name="Davis J."/>
        </authorList>
    </citation>
    <scope>NUCLEOTIDE SEQUENCE</scope>
    <source>
        <strain evidence="2">G11</strain>
    </source>
</reference>
<organism evidence="2 3">
    <name type="scientific">Cronartium quercuum f. sp. fusiforme G11</name>
    <dbReference type="NCBI Taxonomy" id="708437"/>
    <lineage>
        <taxon>Eukaryota</taxon>
        <taxon>Fungi</taxon>
        <taxon>Dikarya</taxon>
        <taxon>Basidiomycota</taxon>
        <taxon>Pucciniomycotina</taxon>
        <taxon>Pucciniomycetes</taxon>
        <taxon>Pucciniales</taxon>
        <taxon>Coleosporiaceae</taxon>
        <taxon>Cronartium</taxon>
    </lineage>
</organism>
<dbReference type="OrthoDB" id="10348441at2759"/>
<accession>A0A9P6NG07</accession>
<keyword evidence="3" id="KW-1185">Reference proteome</keyword>
<proteinExistence type="predicted"/>
<evidence type="ECO:0000256" key="1">
    <source>
        <dbReference type="SAM" id="MobiDB-lite"/>
    </source>
</evidence>